<evidence type="ECO:0000313" key="2">
    <source>
        <dbReference type="EMBL" id="CAF3280197.1"/>
    </source>
</evidence>
<dbReference type="InterPro" id="IPR022742">
    <property type="entry name" value="Hydrolase_4"/>
</dbReference>
<dbReference type="InterPro" id="IPR029058">
    <property type="entry name" value="AB_hydrolase_fold"/>
</dbReference>
<dbReference type="Proteomes" id="UP000663851">
    <property type="component" value="Unassembled WGS sequence"/>
</dbReference>
<dbReference type="PANTHER" id="PTHR11614">
    <property type="entry name" value="PHOSPHOLIPASE-RELATED"/>
    <property type="match status" value="1"/>
</dbReference>
<dbReference type="EMBL" id="CAJNYD010000615">
    <property type="protein sequence ID" value="CAF3280197.1"/>
    <property type="molecule type" value="Genomic_DNA"/>
</dbReference>
<dbReference type="Proteomes" id="UP000663833">
    <property type="component" value="Unassembled WGS sequence"/>
</dbReference>
<evidence type="ECO:0000259" key="1">
    <source>
        <dbReference type="Pfam" id="PF12146"/>
    </source>
</evidence>
<dbReference type="Gene3D" id="3.40.50.1820">
    <property type="entry name" value="alpha/beta hydrolase"/>
    <property type="match status" value="1"/>
</dbReference>
<proteinExistence type="predicted"/>
<organism evidence="3 6">
    <name type="scientific">Rotaria socialis</name>
    <dbReference type="NCBI Taxonomy" id="392032"/>
    <lineage>
        <taxon>Eukaryota</taxon>
        <taxon>Metazoa</taxon>
        <taxon>Spiralia</taxon>
        <taxon>Gnathifera</taxon>
        <taxon>Rotifera</taxon>
        <taxon>Eurotatoria</taxon>
        <taxon>Bdelloidea</taxon>
        <taxon>Philodinida</taxon>
        <taxon>Philodinidae</taxon>
        <taxon>Rotaria</taxon>
    </lineage>
</organism>
<evidence type="ECO:0000313" key="6">
    <source>
        <dbReference type="Proteomes" id="UP000663872"/>
    </source>
</evidence>
<accession>A0A818G3S4</accession>
<dbReference type="SUPFAM" id="SSF53474">
    <property type="entry name" value="alpha/beta-Hydrolases"/>
    <property type="match status" value="1"/>
</dbReference>
<dbReference type="Proteomes" id="UP000663848">
    <property type="component" value="Unassembled WGS sequence"/>
</dbReference>
<dbReference type="EMBL" id="CAJOBO010003475">
    <property type="protein sequence ID" value="CAF4493883.1"/>
    <property type="molecule type" value="Genomic_DNA"/>
</dbReference>
<gene>
    <name evidence="3" type="ORF">GRG538_LOCUS16631</name>
    <name evidence="4" type="ORF">HFQ381_LOCUS27246</name>
    <name evidence="2" type="ORF">LUA448_LOCUS6490</name>
    <name evidence="5" type="ORF">QYT958_LOCUS22409</name>
</gene>
<protein>
    <recommendedName>
        <fullName evidence="1">Serine aminopeptidase S33 domain-containing protein</fullName>
    </recommendedName>
</protein>
<sequence length="292" mass="33719">MTQNGETFKFFSSFDHHPLTGRIWPTKACPLRAVLLIVHGYGEHCQRYRHMADFFTNYQITCISYDMRGHGESQGERGFTPHVNALFDDLESVIVYIRQELYLFVPIIIYAHGTGSVLCASHCIRRSSQPLDCQAMILSTPSICVKQSFSKFVIFVARAFANLSPHLRLPVEGNHTAQYSNDPEVVEAYRNDPLVHDRWPASTCAMFIELGALLRKENINLFCPVLVQHGDADIITQIRYVEIWASEQLIGNVNFKRWPGHFHEIHNDCGKEEVFRFLLEWMTQNVFQIYYV</sequence>
<dbReference type="AlphaFoldDB" id="A0A818G3S4"/>
<evidence type="ECO:0000313" key="4">
    <source>
        <dbReference type="EMBL" id="CAF4493883.1"/>
    </source>
</evidence>
<dbReference type="InterPro" id="IPR051044">
    <property type="entry name" value="MAG_DAG_Lipase"/>
</dbReference>
<evidence type="ECO:0000313" key="3">
    <source>
        <dbReference type="EMBL" id="CAF3485497.1"/>
    </source>
</evidence>
<dbReference type="EMBL" id="CAJNYT010002660">
    <property type="protein sequence ID" value="CAF3485497.1"/>
    <property type="molecule type" value="Genomic_DNA"/>
</dbReference>
<reference evidence="3" key="1">
    <citation type="submission" date="2021-02" db="EMBL/GenBank/DDBJ databases">
        <authorList>
            <person name="Nowell W R."/>
        </authorList>
    </citation>
    <scope>NUCLEOTIDE SEQUENCE</scope>
</reference>
<feature type="domain" description="Serine aminopeptidase S33" evidence="1">
    <location>
        <begin position="32"/>
        <end position="268"/>
    </location>
</feature>
<name>A0A818G3S4_9BILA</name>
<evidence type="ECO:0000313" key="5">
    <source>
        <dbReference type="EMBL" id="CAF4775472.1"/>
    </source>
</evidence>
<dbReference type="EMBL" id="CAJOBR010004289">
    <property type="protein sequence ID" value="CAF4775472.1"/>
    <property type="molecule type" value="Genomic_DNA"/>
</dbReference>
<dbReference type="Pfam" id="PF12146">
    <property type="entry name" value="Hydrolase_4"/>
    <property type="match status" value="1"/>
</dbReference>
<comment type="caution">
    <text evidence="3">The sequence shown here is derived from an EMBL/GenBank/DDBJ whole genome shotgun (WGS) entry which is preliminary data.</text>
</comment>
<dbReference type="Proteomes" id="UP000663872">
    <property type="component" value="Unassembled WGS sequence"/>
</dbReference>